<comment type="caution">
    <text evidence="1">The sequence shown here is derived from an EMBL/GenBank/DDBJ whole genome shotgun (WGS) entry which is preliminary data.</text>
</comment>
<sequence>MNLEGLLPRTVQASLLSKMAYFSLNLLPNFILEELLQHFYFEEKVTYRRVCRSWNVILGPNLVKFQAGYTAQPSFKGYGKFISKWDCGSEYLTGLAFAHTFFPNIKELSLRIRSLPIRLNSAFTRHIEFFTQKRVRFCLEINGWNLFLINAVPCYSFRLTDLLRVELPGFSEITEQPFLKELDIRSHIEKEEDLNQIIQLISQKFKALEILRIELYFSVSLDIDIFSKLKGLKSLTMKISHYSSSLSTPIIPAETDMTSLTLDNETFLNMKKSHVRLKSVKRLSLLCVKGAIEGLNAMFPNLYYLYIEHNWGYTEKVFSYPVGAKRLDFKTHGHVIATVSSETYPSVVTTLVQFKVLNEIPETLTWIFKHLVNLETLFLDTSDDDNENIIALHLMKNTNISSSLKKFRSRIRFPLQFIRDFMALTPNLEYISLPLDQQSKEFLDTYPGLYIEAMPALCTSYNLDPTIVFA</sequence>
<dbReference type="EMBL" id="QTSX02004836">
    <property type="protein sequence ID" value="KAJ9063612.1"/>
    <property type="molecule type" value="Genomic_DNA"/>
</dbReference>
<evidence type="ECO:0000313" key="2">
    <source>
        <dbReference type="Proteomes" id="UP001165960"/>
    </source>
</evidence>
<reference evidence="1" key="1">
    <citation type="submission" date="2022-04" db="EMBL/GenBank/DDBJ databases">
        <title>Genome of the entomopathogenic fungus Entomophthora muscae.</title>
        <authorList>
            <person name="Elya C."/>
            <person name="Lovett B.R."/>
            <person name="Lee E."/>
            <person name="Macias A.M."/>
            <person name="Hajek A.E."/>
            <person name="De Bivort B.L."/>
            <person name="Kasson M.T."/>
            <person name="De Fine Licht H.H."/>
            <person name="Stajich J.E."/>
        </authorList>
    </citation>
    <scope>NUCLEOTIDE SEQUENCE</scope>
    <source>
        <strain evidence="1">Berkeley</strain>
    </source>
</reference>
<name>A0ACC2SMW9_9FUNG</name>
<protein>
    <submittedName>
        <fullName evidence="1">Uncharacterized protein</fullName>
    </submittedName>
</protein>
<dbReference type="Proteomes" id="UP001165960">
    <property type="component" value="Unassembled WGS sequence"/>
</dbReference>
<evidence type="ECO:0000313" key="1">
    <source>
        <dbReference type="EMBL" id="KAJ9063612.1"/>
    </source>
</evidence>
<gene>
    <name evidence="1" type="ORF">DSO57_1039040</name>
</gene>
<proteinExistence type="predicted"/>
<keyword evidence="2" id="KW-1185">Reference proteome</keyword>
<organism evidence="1 2">
    <name type="scientific">Entomophthora muscae</name>
    <dbReference type="NCBI Taxonomy" id="34485"/>
    <lineage>
        <taxon>Eukaryota</taxon>
        <taxon>Fungi</taxon>
        <taxon>Fungi incertae sedis</taxon>
        <taxon>Zoopagomycota</taxon>
        <taxon>Entomophthoromycotina</taxon>
        <taxon>Entomophthoromycetes</taxon>
        <taxon>Entomophthorales</taxon>
        <taxon>Entomophthoraceae</taxon>
        <taxon>Entomophthora</taxon>
    </lineage>
</organism>
<accession>A0ACC2SMW9</accession>